<dbReference type="GO" id="GO:0009253">
    <property type="term" value="P:peptidoglycan catabolic process"/>
    <property type="evidence" value="ECO:0007669"/>
    <property type="project" value="InterPro"/>
</dbReference>
<organism evidence="7 8">
    <name type="scientific">Phytoactinopolyspora halotolerans</name>
    <dbReference type="NCBI Taxonomy" id="1981512"/>
    <lineage>
        <taxon>Bacteria</taxon>
        <taxon>Bacillati</taxon>
        <taxon>Actinomycetota</taxon>
        <taxon>Actinomycetes</taxon>
        <taxon>Jiangellales</taxon>
        <taxon>Jiangellaceae</taxon>
        <taxon>Phytoactinopolyspora</taxon>
    </lineage>
</organism>
<dbReference type="EC" id="3.5.1.28" evidence="2"/>
<evidence type="ECO:0000256" key="4">
    <source>
        <dbReference type="ARBA" id="ARBA00023316"/>
    </source>
</evidence>
<evidence type="ECO:0000256" key="2">
    <source>
        <dbReference type="ARBA" id="ARBA00011901"/>
    </source>
</evidence>
<dbReference type="Pfam" id="PF25275">
    <property type="entry name" value="Golvesin_C"/>
    <property type="match status" value="1"/>
</dbReference>
<dbReference type="SMART" id="SM00644">
    <property type="entry name" value="Ami_2"/>
    <property type="match status" value="1"/>
</dbReference>
<gene>
    <name evidence="7" type="ORF">G1H10_15950</name>
</gene>
<sequence length="505" mass="54409">MVTRQVSRRTALVAGASLVVAPSAASVAHARPGRADPRVSTPGLSRMDMVFRQAAQAHGVPRDILVGLAHTVSRVRGGVSAYGGHGVMQLRDAAGGGTLDAAAEITGASVAQARDELVANVDAAAAWLRALADQAGLSGAERERLESWYEPVAAYSGIPDEAVARMEADAVYAALARGFVVETEEGTVRVQPGQEPFTLAAPASSFQASATDYPSARWVAAHSSNYRTQNRPNDYAIDRVVIHTTQGAYAGAISWFQNPDSNVSAHYVIRSSDGQVTQMVRHKDVAWHVGNYNNRSIGIEHEGWVDDASWYTEEMYRSSAKVTRFICDQYGIPIDRTHIVAHSEVPGATHTDPGPNWDWDRYMGYVRGDTGGGWRVIVDNDDAGFSASDNWVRVTTSGRGGSHRHAQPVLASDVAWFSADIPSAGSYRVDVWYPQSSSNNPRAPYLVATSDGLQTAYVDQRSGGGRWNSIGVFPLKRGRQQVVGVSRWTGSDGWIEADAVRISEA</sequence>
<dbReference type="Gene3D" id="3.40.80.10">
    <property type="entry name" value="Peptidoglycan recognition protein-like"/>
    <property type="match status" value="1"/>
</dbReference>
<feature type="domain" description="N-acetylmuramoyl-L-alanine amidase" evidence="6">
    <location>
        <begin position="225"/>
        <end position="354"/>
    </location>
</feature>
<dbReference type="Gene3D" id="1.10.530.10">
    <property type="match status" value="1"/>
</dbReference>
<feature type="chain" id="PRO_5026888966" description="N-acetylmuramoyl-L-alanine amidase" evidence="5">
    <location>
        <begin position="31"/>
        <end position="505"/>
    </location>
</feature>
<reference evidence="7 8" key="1">
    <citation type="submission" date="2020-02" db="EMBL/GenBank/DDBJ databases">
        <authorList>
            <person name="Li X.-J."/>
            <person name="Han X.-M."/>
        </authorList>
    </citation>
    <scope>NUCLEOTIDE SEQUENCE [LARGE SCALE GENOMIC DNA]</scope>
    <source>
        <strain evidence="7 8">CCTCC AB 2017055</strain>
    </source>
</reference>
<name>A0A6L9S9B0_9ACTN</name>
<protein>
    <recommendedName>
        <fullName evidence="2">N-acetylmuramoyl-L-alanine amidase</fullName>
        <ecNumber evidence="2">3.5.1.28</ecNumber>
    </recommendedName>
</protein>
<dbReference type="PANTHER" id="PTHR30417">
    <property type="entry name" value="N-ACETYLMURAMOYL-L-ALANINE AMIDASE AMID"/>
    <property type="match status" value="1"/>
</dbReference>
<dbReference type="InterPro" id="IPR036505">
    <property type="entry name" value="Amidase/PGRP_sf"/>
</dbReference>
<evidence type="ECO:0000256" key="5">
    <source>
        <dbReference type="SAM" id="SignalP"/>
    </source>
</evidence>
<dbReference type="Proteomes" id="UP000475214">
    <property type="component" value="Unassembled WGS sequence"/>
</dbReference>
<dbReference type="InterPro" id="IPR051206">
    <property type="entry name" value="NAMLAA_amidase_2"/>
</dbReference>
<dbReference type="FunFam" id="3.40.80.10:FF:000006">
    <property type="entry name" value="N-acetylmuramoyl-L-alanine amidase"/>
    <property type="match status" value="1"/>
</dbReference>
<dbReference type="CDD" id="cd06583">
    <property type="entry name" value="PGRP"/>
    <property type="match status" value="1"/>
</dbReference>
<feature type="signal peptide" evidence="5">
    <location>
        <begin position="1"/>
        <end position="30"/>
    </location>
</feature>
<dbReference type="GO" id="GO:0008745">
    <property type="term" value="F:N-acetylmuramoyl-L-alanine amidase activity"/>
    <property type="evidence" value="ECO:0007669"/>
    <property type="project" value="UniProtKB-EC"/>
</dbReference>
<keyword evidence="5" id="KW-0732">Signal</keyword>
<dbReference type="InterPro" id="IPR002502">
    <property type="entry name" value="Amidase_domain"/>
</dbReference>
<comment type="catalytic activity">
    <reaction evidence="1">
        <text>Hydrolyzes the link between N-acetylmuramoyl residues and L-amino acid residues in certain cell-wall glycopeptides.</text>
        <dbReference type="EC" id="3.5.1.28"/>
    </reaction>
</comment>
<dbReference type="GO" id="GO:0071555">
    <property type="term" value="P:cell wall organization"/>
    <property type="evidence" value="ECO:0007669"/>
    <property type="project" value="UniProtKB-KW"/>
</dbReference>
<dbReference type="PROSITE" id="PS51318">
    <property type="entry name" value="TAT"/>
    <property type="match status" value="1"/>
</dbReference>
<evidence type="ECO:0000256" key="1">
    <source>
        <dbReference type="ARBA" id="ARBA00001561"/>
    </source>
</evidence>
<dbReference type="GO" id="GO:0009254">
    <property type="term" value="P:peptidoglycan turnover"/>
    <property type="evidence" value="ECO:0007669"/>
    <property type="project" value="TreeGrafter"/>
</dbReference>
<dbReference type="SUPFAM" id="SSF55846">
    <property type="entry name" value="N-acetylmuramoyl-L-alanine amidase-like"/>
    <property type="match status" value="1"/>
</dbReference>
<evidence type="ECO:0000313" key="8">
    <source>
        <dbReference type="Proteomes" id="UP000475214"/>
    </source>
</evidence>
<dbReference type="InterPro" id="IPR033803">
    <property type="entry name" value="CBD-like_Golvesin-Xly"/>
</dbReference>
<dbReference type="PANTHER" id="PTHR30417:SF1">
    <property type="entry name" value="N-ACETYLMURAMOYL-L-ALANINE AMIDASE AMID"/>
    <property type="match status" value="1"/>
</dbReference>
<accession>A0A6L9S9B0</accession>
<proteinExistence type="predicted"/>
<dbReference type="Pfam" id="PF01510">
    <property type="entry name" value="Amidase_2"/>
    <property type="match status" value="1"/>
</dbReference>
<dbReference type="SUPFAM" id="SSF53955">
    <property type="entry name" value="Lysozyme-like"/>
    <property type="match status" value="1"/>
</dbReference>
<dbReference type="AlphaFoldDB" id="A0A6L9S9B0"/>
<dbReference type="Gene3D" id="2.60.120.260">
    <property type="entry name" value="Galactose-binding domain-like"/>
    <property type="match status" value="1"/>
</dbReference>
<comment type="caution">
    <text evidence="7">The sequence shown here is derived from an EMBL/GenBank/DDBJ whole genome shotgun (WGS) entry which is preliminary data.</text>
</comment>
<keyword evidence="4" id="KW-0961">Cell wall biogenesis/degradation</keyword>
<dbReference type="InterPro" id="IPR006311">
    <property type="entry name" value="TAT_signal"/>
</dbReference>
<dbReference type="InterPro" id="IPR023346">
    <property type="entry name" value="Lysozyme-like_dom_sf"/>
</dbReference>
<evidence type="ECO:0000256" key="3">
    <source>
        <dbReference type="ARBA" id="ARBA00022801"/>
    </source>
</evidence>
<evidence type="ECO:0000259" key="6">
    <source>
        <dbReference type="SMART" id="SM00644"/>
    </source>
</evidence>
<keyword evidence="3" id="KW-0378">Hydrolase</keyword>
<dbReference type="EMBL" id="JAAGOA010000010">
    <property type="protein sequence ID" value="NEE01667.1"/>
    <property type="molecule type" value="Genomic_DNA"/>
</dbReference>
<evidence type="ECO:0000313" key="7">
    <source>
        <dbReference type="EMBL" id="NEE01667.1"/>
    </source>
</evidence>
<keyword evidence="8" id="KW-1185">Reference proteome</keyword>
<dbReference type="CDD" id="cd14488">
    <property type="entry name" value="CBM6-CBM35-CBM36_like_2"/>
    <property type="match status" value="1"/>
</dbReference>